<dbReference type="PANTHER" id="PTHR35788:SF1">
    <property type="entry name" value="EXPORTED PROTEIN"/>
    <property type="match status" value="1"/>
</dbReference>
<dbReference type="OrthoDB" id="9797191at2"/>
<dbReference type="RefSeq" id="WP_073088894.1">
    <property type="nucleotide sequence ID" value="NZ_FQWY01000002.1"/>
</dbReference>
<dbReference type="InterPro" id="IPR007391">
    <property type="entry name" value="Vancomycin_resist_VanW"/>
</dbReference>
<evidence type="ECO:0000259" key="2">
    <source>
        <dbReference type="Pfam" id="PF07833"/>
    </source>
</evidence>
<evidence type="ECO:0000256" key="1">
    <source>
        <dbReference type="SAM" id="MobiDB-lite"/>
    </source>
</evidence>
<evidence type="ECO:0000313" key="3">
    <source>
        <dbReference type="EMBL" id="SHG39990.1"/>
    </source>
</evidence>
<gene>
    <name evidence="3" type="ORF">SAMN02745221_00124</name>
</gene>
<name>A0A1M5JI95_9FIRM</name>
<dbReference type="InterPro" id="IPR012854">
    <property type="entry name" value="Cu_amine_oxidase-like_N"/>
</dbReference>
<dbReference type="SUPFAM" id="SSF55383">
    <property type="entry name" value="Copper amine oxidase, domain N"/>
    <property type="match status" value="1"/>
</dbReference>
<dbReference type="InterPro" id="IPR052913">
    <property type="entry name" value="Glycopeptide_resist_protein"/>
</dbReference>
<sequence>MHKQKSTSILSISLITWLALAFILFMPVYVQPALSEQSPSDNYLTENYLPAENEDVDQNEITDNTDDNTDIPVADPMPNTIALVLDGKPVTTQHPLFINSDNRAMIAAEDAATIFNFVLDRADNNQIWLTSNQINISLRAHDISALKNDEIIKLPNVPIIINHTLFIPLRFIGEIAGYTLNYNTEEKTVYLTSSSFSSSQEFAIPENIPLWGTFKEVPGWHLLYPGYKIIGGYYTTLLNSSPNRTHNIKLACSKINGYTLYPGQIFSFNQTVGERTAKKGFKEAPVFAGKKVVPGIGGGICQVASTLYNTVLACNLKVVERHPHSMKVAYVPERRDATVSFGIQDFKFRNTLNRPLKIWAQVVDKYVITVITESE</sequence>
<feature type="region of interest" description="Disordered" evidence="1">
    <location>
        <begin position="51"/>
        <end position="72"/>
    </location>
</feature>
<keyword evidence="4" id="KW-1185">Reference proteome</keyword>
<reference evidence="4" key="1">
    <citation type="submission" date="2016-11" db="EMBL/GenBank/DDBJ databases">
        <authorList>
            <person name="Varghese N."/>
            <person name="Submissions S."/>
        </authorList>
    </citation>
    <scope>NUCLEOTIDE SEQUENCE [LARGE SCALE GENOMIC DNA]</scope>
    <source>
        <strain evidence="4">DSM 11003</strain>
    </source>
</reference>
<dbReference type="Proteomes" id="UP000242329">
    <property type="component" value="Unassembled WGS sequence"/>
</dbReference>
<dbReference type="InterPro" id="IPR036582">
    <property type="entry name" value="Mao_N_sf"/>
</dbReference>
<dbReference type="AlphaFoldDB" id="A0A1M5JI95"/>
<dbReference type="STRING" id="1123382.SAMN02745221_00124"/>
<feature type="compositionally biased region" description="Acidic residues" evidence="1">
    <location>
        <begin position="52"/>
        <end position="69"/>
    </location>
</feature>
<dbReference type="Gene3D" id="3.30.457.10">
    <property type="entry name" value="Copper amine oxidase-like, N-terminal domain"/>
    <property type="match status" value="1"/>
</dbReference>
<dbReference type="PANTHER" id="PTHR35788">
    <property type="entry name" value="EXPORTED PROTEIN-RELATED"/>
    <property type="match status" value="1"/>
</dbReference>
<protein>
    <submittedName>
        <fullName evidence="3">Copper amine oxidase N-terminal domain-containing protein</fullName>
    </submittedName>
</protein>
<evidence type="ECO:0000313" key="4">
    <source>
        <dbReference type="Proteomes" id="UP000242329"/>
    </source>
</evidence>
<dbReference type="Pfam" id="PF04294">
    <property type="entry name" value="VanW"/>
    <property type="match status" value="1"/>
</dbReference>
<organism evidence="3 4">
    <name type="scientific">Thermosyntropha lipolytica DSM 11003</name>
    <dbReference type="NCBI Taxonomy" id="1123382"/>
    <lineage>
        <taxon>Bacteria</taxon>
        <taxon>Bacillati</taxon>
        <taxon>Bacillota</taxon>
        <taxon>Clostridia</taxon>
        <taxon>Eubacteriales</taxon>
        <taxon>Syntrophomonadaceae</taxon>
        <taxon>Thermosyntropha</taxon>
    </lineage>
</organism>
<dbReference type="Pfam" id="PF07833">
    <property type="entry name" value="Cu_amine_oxidN1"/>
    <property type="match status" value="1"/>
</dbReference>
<feature type="domain" description="Copper amine oxidase-like N-terminal" evidence="2">
    <location>
        <begin position="85"/>
        <end position="191"/>
    </location>
</feature>
<accession>A0A1M5JI95</accession>
<dbReference type="EMBL" id="FQWY01000002">
    <property type="protein sequence ID" value="SHG39990.1"/>
    <property type="molecule type" value="Genomic_DNA"/>
</dbReference>
<proteinExistence type="predicted"/>